<dbReference type="AlphaFoldDB" id="X0Y6F9"/>
<evidence type="ECO:0000256" key="2">
    <source>
        <dbReference type="ARBA" id="ARBA00023027"/>
    </source>
</evidence>
<dbReference type="InterPro" id="IPR036291">
    <property type="entry name" value="NAD(P)-bd_dom_sf"/>
</dbReference>
<dbReference type="Pfam" id="PF02826">
    <property type="entry name" value="2-Hacid_dh_C"/>
    <property type="match status" value="1"/>
</dbReference>
<gene>
    <name evidence="4" type="ORF">S01H1_73887</name>
</gene>
<evidence type="ECO:0000259" key="3">
    <source>
        <dbReference type="Pfam" id="PF02826"/>
    </source>
</evidence>
<evidence type="ECO:0000256" key="1">
    <source>
        <dbReference type="ARBA" id="ARBA00023002"/>
    </source>
</evidence>
<dbReference type="Gene3D" id="3.40.50.720">
    <property type="entry name" value="NAD(P)-binding Rossmann-like Domain"/>
    <property type="match status" value="2"/>
</dbReference>
<name>X0Y6F9_9ZZZZ</name>
<comment type="caution">
    <text evidence="4">The sequence shown here is derived from an EMBL/GenBank/DDBJ whole genome shotgun (WGS) entry which is preliminary data.</text>
</comment>
<sequence>MGFGNIGRSIGRLAKTFGARLYGVKRRSTPAPDFFTSGDLILPLDKLDSILPESDHLVLCLPNTPDTTNILNRERLRLLPPHAGIYNVGRGNAIDEEALLEFLRSRPLSSAYLDVFREEPLPENSPLRSCPNCLIMPHASAIAPEFLDFFIEDFLARYAD</sequence>
<dbReference type="InterPro" id="IPR006140">
    <property type="entry name" value="D-isomer_DH_NAD-bd"/>
</dbReference>
<dbReference type="GO" id="GO:0051287">
    <property type="term" value="F:NAD binding"/>
    <property type="evidence" value="ECO:0007669"/>
    <property type="project" value="InterPro"/>
</dbReference>
<feature type="domain" description="D-isomer specific 2-hydroxyacid dehydrogenase NAD-binding" evidence="3">
    <location>
        <begin position="1"/>
        <end position="139"/>
    </location>
</feature>
<protein>
    <recommendedName>
        <fullName evidence="3">D-isomer specific 2-hydroxyacid dehydrogenase NAD-binding domain-containing protein</fullName>
    </recommendedName>
</protein>
<reference evidence="4" key="1">
    <citation type="journal article" date="2014" name="Front. Microbiol.">
        <title>High frequency of phylogenetically diverse reductive dehalogenase-homologous genes in deep subseafloor sedimentary metagenomes.</title>
        <authorList>
            <person name="Kawai M."/>
            <person name="Futagami T."/>
            <person name="Toyoda A."/>
            <person name="Takaki Y."/>
            <person name="Nishi S."/>
            <person name="Hori S."/>
            <person name="Arai W."/>
            <person name="Tsubouchi T."/>
            <person name="Morono Y."/>
            <person name="Uchiyama I."/>
            <person name="Ito T."/>
            <person name="Fujiyama A."/>
            <person name="Inagaki F."/>
            <person name="Takami H."/>
        </authorList>
    </citation>
    <scope>NUCLEOTIDE SEQUENCE</scope>
    <source>
        <strain evidence="4">Expedition CK06-06</strain>
    </source>
</reference>
<dbReference type="PANTHER" id="PTHR43333">
    <property type="entry name" value="2-HACID_DH_C DOMAIN-CONTAINING PROTEIN"/>
    <property type="match status" value="1"/>
</dbReference>
<dbReference type="EMBL" id="BARS01049392">
    <property type="protein sequence ID" value="GAG32446.1"/>
    <property type="molecule type" value="Genomic_DNA"/>
</dbReference>
<dbReference type="PANTHER" id="PTHR43333:SF1">
    <property type="entry name" value="D-ISOMER SPECIFIC 2-HYDROXYACID DEHYDROGENASE NAD-BINDING DOMAIN-CONTAINING PROTEIN"/>
    <property type="match status" value="1"/>
</dbReference>
<evidence type="ECO:0000313" key="4">
    <source>
        <dbReference type="EMBL" id="GAG32446.1"/>
    </source>
</evidence>
<organism evidence="4">
    <name type="scientific">marine sediment metagenome</name>
    <dbReference type="NCBI Taxonomy" id="412755"/>
    <lineage>
        <taxon>unclassified sequences</taxon>
        <taxon>metagenomes</taxon>
        <taxon>ecological metagenomes</taxon>
    </lineage>
</organism>
<accession>X0Y6F9</accession>
<dbReference type="SUPFAM" id="SSF51735">
    <property type="entry name" value="NAD(P)-binding Rossmann-fold domains"/>
    <property type="match status" value="1"/>
</dbReference>
<keyword evidence="1" id="KW-0560">Oxidoreductase</keyword>
<proteinExistence type="predicted"/>
<keyword evidence="2" id="KW-0520">NAD</keyword>
<dbReference type="GO" id="GO:0016491">
    <property type="term" value="F:oxidoreductase activity"/>
    <property type="evidence" value="ECO:0007669"/>
    <property type="project" value="UniProtKB-KW"/>
</dbReference>